<keyword evidence="8" id="KW-0472">Membrane</keyword>
<dbReference type="Pfam" id="PF00100">
    <property type="entry name" value="Zona_pellucida"/>
    <property type="match status" value="1"/>
</dbReference>
<keyword evidence="3" id="KW-0677">Repeat</keyword>
<evidence type="ECO:0000259" key="12">
    <source>
        <dbReference type="PROSITE" id="PS51041"/>
    </source>
</evidence>
<dbReference type="InterPro" id="IPR008197">
    <property type="entry name" value="WAP_dom"/>
</dbReference>
<dbReference type="InParanoid" id="A0A3Q0HHR8"/>
<dbReference type="GO" id="GO:0071944">
    <property type="term" value="C:cell periphery"/>
    <property type="evidence" value="ECO:0007669"/>
    <property type="project" value="UniProtKB-ARBA"/>
</dbReference>
<dbReference type="SMART" id="SM00179">
    <property type="entry name" value="EGF_CA"/>
    <property type="match status" value="3"/>
</dbReference>
<dbReference type="InterPro" id="IPR036116">
    <property type="entry name" value="FN3_sf"/>
</dbReference>
<dbReference type="InterPro" id="IPR055356">
    <property type="entry name" value="ZP-N"/>
</dbReference>
<feature type="domain" description="SEA" evidence="9">
    <location>
        <begin position="914"/>
        <end position="1026"/>
    </location>
</feature>
<proteinExistence type="predicted"/>
<keyword evidence="4" id="KW-1015">Disulfide bond</keyword>
<evidence type="ECO:0000256" key="3">
    <source>
        <dbReference type="ARBA" id="ARBA00022737"/>
    </source>
</evidence>
<dbReference type="InterPro" id="IPR011489">
    <property type="entry name" value="EMI_domain"/>
</dbReference>
<feature type="domain" description="EGF-like" evidence="10">
    <location>
        <begin position="253"/>
        <end position="292"/>
    </location>
</feature>
<evidence type="ECO:0000259" key="11">
    <source>
        <dbReference type="PROSITE" id="PS51034"/>
    </source>
</evidence>
<organism evidence="14 15">
    <name type="scientific">Alligator sinensis</name>
    <name type="common">Chinese alligator</name>
    <dbReference type="NCBI Taxonomy" id="38654"/>
    <lineage>
        <taxon>Eukaryota</taxon>
        <taxon>Metazoa</taxon>
        <taxon>Chordata</taxon>
        <taxon>Craniata</taxon>
        <taxon>Vertebrata</taxon>
        <taxon>Euteleostomi</taxon>
        <taxon>Archelosauria</taxon>
        <taxon>Archosauria</taxon>
        <taxon>Crocodylia</taxon>
        <taxon>Alligatoridae</taxon>
        <taxon>Alligatorinae</taxon>
        <taxon>Alligator</taxon>
    </lineage>
</organism>
<name>A0A3Q0HHR8_ALLSI</name>
<evidence type="ECO:0000256" key="7">
    <source>
        <dbReference type="SAM" id="MobiDB-lite"/>
    </source>
</evidence>
<dbReference type="InterPro" id="IPR018097">
    <property type="entry name" value="EGF_Ca-bd_CS"/>
</dbReference>
<keyword evidence="1 6" id="KW-0245">EGF-like domain</keyword>
<feature type="transmembrane region" description="Helical" evidence="8">
    <location>
        <begin position="1443"/>
        <end position="1466"/>
    </location>
</feature>
<dbReference type="PROSITE" id="PS51390">
    <property type="entry name" value="WAP"/>
    <property type="match status" value="1"/>
</dbReference>
<dbReference type="InterPro" id="IPR042235">
    <property type="entry name" value="ZP-C_dom"/>
</dbReference>
<dbReference type="FunFam" id="2.10.25.10:FF:000038">
    <property type="entry name" value="Fibrillin 2"/>
    <property type="match status" value="2"/>
</dbReference>
<keyword evidence="2" id="KW-0732">Signal</keyword>
<sequence>MATKHISLLSEALADKGLSLLGYHLCNYSVTKNVFKMVAYQKSYEKNTLCGGWIPWMVCPKTYHKTKYRTIEVPETVNLTDCCEGYEQVGLYCTLSLNRSSEFASRPGICPKEDMETSNYSCTFDTDCPGLKKCCNSSIGAGCVTPLPGERNLRKYWFNASVLVKMDFNELHRIDPRLLNHSRLLHALMTGALQPFHSSVYHIQTAHTETYSGTVISHILIGLYQPASLITISSLLKAIMKRVYEVIDVDVQDVNECSYAELNACPRKELCINMEGFYNCTCEPEHMDTNSSHLSGGCKESTTRSTLDPVSTSNSSVSLDNSTIVLPKSENSTDSECYSSAIRNHRIFSVTSSSFEVSWSVNSTLNHTFQVEVFKDKDIFKSMATTETRVDVSDLEAGIMYLVKISYETCGKTIISHQSAKTNAQIFGITIKILNYNFTEQLHNTSSLEYQEFSRLLLTEIGNSFPPNISTLYTTGKLKVQIESLKAGSILVRLRVIIQDLEFSTDASSFAPVLSYLYKGSVFLVDQQSSSVGDWDECAFPPENDCSMYAECINSMGSYRCRCKTTMDTNPSHPGRNCEGEIVNPVTETMPPGASRITDIPPETSTALYTSPANTEMRTIFPLRSNTSTTLNVPHGLPSSGMQASDSHLSTQTPPAAWRKGMASSIGFGRNSSTMGMVRETTMGTPTMVTEQWKTVNMLIEKPTRKTITGVPQHLATTTDAFTGIAGQEHHNSPPSILSTTARNQTFRDRHAHLQLPGASSQDNSSTTFPITENVGVHKLNSTVDKEIGRENNTWSEKYLKESFSVSTTRPDFSPASNTMNFLTTDCVPAPAQRIILYNVSSTSFHAAWSTESTQNPVFRFLLLREDQLMWETKTRSRHLTVTGLELGVLYTVKIGTEVCMKESKSAHLKVKTAAQKLNGTVKLTSVEYVPGFSNASSEEYQNFTRLFFNEVYKSMPLNLIQQMDDGMIKMSITSITNGSIVVGFSLVIAEDLDIQYIATAFRDAFQHSSYFTADNNSVSIHDYNECKREEDDCSAEASCHNIYGSYQCSCNEGFIDLNSDRPGRSCKAFPPSSSPAATDDNPAGSTVFPVARSLPWAHVSSLAAEDSFATKPKVLEHAMFSSSAVPQASLDSMSNVYHSPPVTPLPFIASAQRLSIKDAVKVFCEIEKIVIAIQKKFLQQESIPESSLYLGEPHCNVSFSNDTSVVLQTGWNECGAEVQSNLTNTSVKTILRNDISLQGVIHHLKIVSPIHCVFQNDLLTSSGYTPEWVYTIFEDLHGSGRFITEMQLFVGNSPIPKNFSISASDDILIEVGIHKEGSKLKVVLTECWATPSNNSVDPLSFAFINNSCPVPNTYTSLIENGNSSKAQFKLKIFSFVNNSVVYLHCRIRICVETPESTCRTTCNGDRSLKTGEIIATHRTSWGPLCKAAASDSKTRKEPGLGVGYIILIVITVFVFVLAVAAILIFQYQRKTGSYNFRIKSDNFSYQVFYD</sequence>
<dbReference type="SMART" id="SM00181">
    <property type="entry name" value="EGF"/>
    <property type="match status" value="3"/>
</dbReference>
<keyword evidence="8" id="KW-1133">Transmembrane helix</keyword>
<keyword evidence="5" id="KW-0325">Glycoprotein</keyword>
<evidence type="ECO:0000256" key="5">
    <source>
        <dbReference type="ARBA" id="ARBA00023180"/>
    </source>
</evidence>
<dbReference type="CDD" id="cd00199">
    <property type="entry name" value="WAP"/>
    <property type="match status" value="1"/>
</dbReference>
<feature type="region of interest" description="Disordered" evidence="7">
    <location>
        <begin position="293"/>
        <end position="315"/>
    </location>
</feature>
<dbReference type="PROSITE" id="PS51034">
    <property type="entry name" value="ZP_2"/>
    <property type="match status" value="1"/>
</dbReference>
<dbReference type="PROSITE" id="PS01187">
    <property type="entry name" value="EGF_CA"/>
    <property type="match status" value="3"/>
</dbReference>
<keyword evidence="8" id="KW-0812">Transmembrane</keyword>
<dbReference type="PRINTS" id="PR00023">
    <property type="entry name" value="ZPELLUCIDA"/>
</dbReference>
<comment type="caution">
    <text evidence="6">Lacks conserved residue(s) required for the propagation of feature annotation.</text>
</comment>
<evidence type="ECO:0000256" key="1">
    <source>
        <dbReference type="ARBA" id="ARBA00022536"/>
    </source>
</evidence>
<dbReference type="InterPro" id="IPR000742">
    <property type="entry name" value="EGF"/>
</dbReference>
<feature type="domain" description="EGF-like" evidence="10">
    <location>
        <begin position="534"/>
        <end position="579"/>
    </location>
</feature>
<keyword evidence="14" id="KW-1185">Reference proteome</keyword>
<dbReference type="PROSITE" id="PS50024">
    <property type="entry name" value="SEA"/>
    <property type="match status" value="2"/>
</dbReference>
<feature type="domain" description="ZP" evidence="11">
    <location>
        <begin position="1164"/>
        <end position="1406"/>
    </location>
</feature>
<dbReference type="PANTHER" id="PTHR14002">
    <property type="entry name" value="ENDOGLIN/TGF-BETA RECEPTOR TYPE III"/>
    <property type="match status" value="1"/>
</dbReference>
<dbReference type="GO" id="GO:0030414">
    <property type="term" value="F:peptidase inhibitor activity"/>
    <property type="evidence" value="ECO:0007669"/>
    <property type="project" value="InterPro"/>
</dbReference>
<dbReference type="Pfam" id="PF07645">
    <property type="entry name" value="EGF_CA"/>
    <property type="match status" value="3"/>
</dbReference>
<reference evidence="15" key="1">
    <citation type="submission" date="2025-08" db="UniProtKB">
        <authorList>
            <consortium name="RefSeq"/>
        </authorList>
    </citation>
    <scope>IDENTIFICATION</scope>
</reference>
<feature type="domain" description="WAP" evidence="13">
    <location>
        <begin position="103"/>
        <end position="147"/>
    </location>
</feature>
<dbReference type="SUPFAM" id="SSF49265">
    <property type="entry name" value="Fibronectin type III"/>
    <property type="match status" value="2"/>
</dbReference>
<dbReference type="PROSITE" id="PS51041">
    <property type="entry name" value="EMI"/>
    <property type="match status" value="1"/>
</dbReference>
<feature type="domain" description="SEA" evidence="9">
    <location>
        <begin position="423"/>
        <end position="537"/>
    </location>
</feature>
<dbReference type="Pfam" id="PF23344">
    <property type="entry name" value="ZP-N"/>
    <property type="match status" value="1"/>
</dbReference>
<dbReference type="GO" id="GO:0005576">
    <property type="term" value="C:extracellular region"/>
    <property type="evidence" value="ECO:0007669"/>
    <property type="project" value="InterPro"/>
</dbReference>
<dbReference type="PROSITE" id="PS50026">
    <property type="entry name" value="EGF_3"/>
    <property type="match status" value="3"/>
</dbReference>
<dbReference type="STRING" id="38654.A0A3Q0HHR8"/>
<dbReference type="PROSITE" id="PS00010">
    <property type="entry name" value="ASX_HYDROXYL"/>
    <property type="match status" value="3"/>
</dbReference>
<dbReference type="InterPro" id="IPR000152">
    <property type="entry name" value="EGF-type_Asp/Asn_hydroxyl_site"/>
</dbReference>
<dbReference type="SMART" id="SM00217">
    <property type="entry name" value="WAP"/>
    <property type="match status" value="1"/>
</dbReference>
<dbReference type="RefSeq" id="XP_025071207.1">
    <property type="nucleotide sequence ID" value="XM_025215422.1"/>
</dbReference>
<dbReference type="GO" id="GO:0005509">
    <property type="term" value="F:calcium ion binding"/>
    <property type="evidence" value="ECO:0007669"/>
    <property type="project" value="InterPro"/>
</dbReference>
<dbReference type="InterPro" id="IPR049883">
    <property type="entry name" value="NOTCH1_EGF-like"/>
</dbReference>
<dbReference type="InterPro" id="IPR001881">
    <property type="entry name" value="EGF-like_Ca-bd_dom"/>
</dbReference>
<dbReference type="SUPFAM" id="SSF57184">
    <property type="entry name" value="Growth factor receptor domain"/>
    <property type="match status" value="1"/>
</dbReference>
<dbReference type="SUPFAM" id="SSF57256">
    <property type="entry name" value="Elafin-like"/>
    <property type="match status" value="1"/>
</dbReference>
<feature type="domain" description="EGF-like" evidence="10">
    <location>
        <begin position="1023"/>
        <end position="1061"/>
    </location>
</feature>
<protein>
    <submittedName>
        <fullName evidence="15">Uromodulin-like 1</fullName>
    </submittedName>
</protein>
<evidence type="ECO:0000259" key="13">
    <source>
        <dbReference type="PROSITE" id="PS51390"/>
    </source>
</evidence>
<evidence type="ECO:0000256" key="8">
    <source>
        <dbReference type="SAM" id="Phobius"/>
    </source>
</evidence>
<dbReference type="Gene3D" id="2.10.25.10">
    <property type="entry name" value="Laminin"/>
    <property type="match status" value="2"/>
</dbReference>
<dbReference type="Gene3D" id="2.60.40.4100">
    <property type="entry name" value="Zona pellucida, ZP-C domain"/>
    <property type="match status" value="1"/>
</dbReference>
<dbReference type="Proteomes" id="UP000189705">
    <property type="component" value="Unplaced"/>
</dbReference>
<dbReference type="InterPro" id="IPR036645">
    <property type="entry name" value="Elafin-like_sf"/>
</dbReference>
<dbReference type="SMART" id="SM00241">
    <property type="entry name" value="ZP"/>
    <property type="match status" value="1"/>
</dbReference>
<accession>A0A3Q0HHR8</accession>
<dbReference type="GeneID" id="102386371"/>
<feature type="domain" description="EMI" evidence="12">
    <location>
        <begin position="22"/>
        <end position="95"/>
    </location>
</feature>
<dbReference type="CTD" id="89766"/>
<dbReference type="InterPro" id="IPR009030">
    <property type="entry name" value="Growth_fac_rcpt_cys_sf"/>
</dbReference>
<evidence type="ECO:0000256" key="4">
    <source>
        <dbReference type="ARBA" id="ARBA00023157"/>
    </source>
</evidence>
<gene>
    <name evidence="15" type="primary">UMODL1</name>
</gene>
<evidence type="ECO:0000313" key="14">
    <source>
        <dbReference type="Proteomes" id="UP000189705"/>
    </source>
</evidence>
<dbReference type="Pfam" id="PF00095">
    <property type="entry name" value="WAP"/>
    <property type="match status" value="1"/>
</dbReference>
<evidence type="ECO:0000259" key="9">
    <source>
        <dbReference type="PROSITE" id="PS50024"/>
    </source>
</evidence>
<evidence type="ECO:0000259" key="10">
    <source>
        <dbReference type="PROSITE" id="PS50026"/>
    </source>
</evidence>
<dbReference type="InterPro" id="IPR001507">
    <property type="entry name" value="ZP_dom"/>
</dbReference>
<dbReference type="InterPro" id="IPR000082">
    <property type="entry name" value="SEA_dom"/>
</dbReference>
<dbReference type="Gene3D" id="4.10.75.10">
    <property type="entry name" value="Elafin-like"/>
    <property type="match status" value="1"/>
</dbReference>
<dbReference type="KEGG" id="asn:102386371"/>
<dbReference type="PANTHER" id="PTHR14002:SF22">
    <property type="entry name" value="UROMODULIN-LIKE 1"/>
    <property type="match status" value="1"/>
</dbReference>
<evidence type="ECO:0000256" key="6">
    <source>
        <dbReference type="PROSITE-ProRule" id="PRU00076"/>
    </source>
</evidence>
<evidence type="ECO:0000313" key="15">
    <source>
        <dbReference type="RefSeq" id="XP_025071207.1"/>
    </source>
</evidence>
<dbReference type="InterPro" id="IPR055355">
    <property type="entry name" value="ZP-C"/>
</dbReference>
<dbReference type="InterPro" id="IPR048290">
    <property type="entry name" value="ZP_chr"/>
</dbReference>
<dbReference type="Gene3D" id="2.60.40.3210">
    <property type="entry name" value="Zona pellucida, ZP-N domain"/>
    <property type="match status" value="1"/>
</dbReference>
<dbReference type="CDD" id="cd00054">
    <property type="entry name" value="EGF_CA"/>
    <property type="match status" value="3"/>
</dbReference>
<dbReference type="InterPro" id="IPR003961">
    <property type="entry name" value="FN3_dom"/>
</dbReference>
<evidence type="ECO:0000256" key="2">
    <source>
        <dbReference type="ARBA" id="ARBA00022729"/>
    </source>
</evidence>
<dbReference type="SMART" id="SM00060">
    <property type="entry name" value="FN3"/>
    <property type="match status" value="2"/>
</dbReference>